<keyword evidence="2" id="KW-1185">Reference proteome</keyword>
<accession>A0A481W6M6</accession>
<name>A0A481W6M6_9CAUD</name>
<dbReference type="RefSeq" id="YP_010082907.1">
    <property type="nucleotide sequence ID" value="NC_055035.1"/>
</dbReference>
<proteinExistence type="predicted"/>
<reference evidence="1 2" key="1">
    <citation type="submission" date="2019-02" db="EMBL/GenBank/DDBJ databases">
        <title>Genomic, morphological and functional characterisation of novel bacteriophage Fnu1 capable of disrupt Fusobacterium nucleatum biofilm.</title>
        <authorList>
            <person name="Kabwe M."/>
            <person name="Brown T.L."/>
            <person name="Dashper S."/>
            <person name="Speirs L."/>
            <person name="Ku H."/>
            <person name="Petrovski S."/>
            <person name="Chan H.T."/>
            <person name="Lock P."/>
            <person name="Tucci J."/>
        </authorList>
    </citation>
    <scope>NUCLEOTIDE SEQUENCE [LARGE SCALE GENOMIC DNA]</scope>
</reference>
<dbReference type="GeneID" id="65071915"/>
<evidence type="ECO:0000313" key="1">
    <source>
        <dbReference type="EMBL" id="QBJ04173.1"/>
    </source>
</evidence>
<dbReference type="KEGG" id="vg:65071915"/>
<evidence type="ECO:0000313" key="2">
    <source>
        <dbReference type="Proteomes" id="UP000292160"/>
    </source>
</evidence>
<dbReference type="EMBL" id="MK554696">
    <property type="protein sequence ID" value="QBJ04173.1"/>
    <property type="molecule type" value="Genomic_DNA"/>
</dbReference>
<protein>
    <submittedName>
        <fullName evidence="1">Uncharacterized protein</fullName>
    </submittedName>
</protein>
<dbReference type="Proteomes" id="UP000292160">
    <property type="component" value="Segment"/>
</dbReference>
<sequence>MEKSCRWCTYFNVKESKCDRLESGFKYDREATVKNITNEVEDEVLSELANLEQDIDCILDNVSDISSSQILEIGTLFANYRDTIGNRIKNRVDDELDWVEYDRLKTITDDDEFYCKYWR</sequence>
<organism evidence="1 2">
    <name type="scientific">Fusobacterium phage Fnu1</name>
    <dbReference type="NCBI Taxonomy" id="2530024"/>
    <lineage>
        <taxon>Viruses</taxon>
        <taxon>Duplodnaviria</taxon>
        <taxon>Heunggongvirae</taxon>
        <taxon>Uroviricota</taxon>
        <taxon>Caudoviricetes</taxon>
        <taxon>Latrobevirus</taxon>
        <taxon>Latrobevirus FNU1</taxon>
    </lineage>
</organism>